<dbReference type="AlphaFoldDB" id="A0A5J4P726"/>
<protein>
    <submittedName>
        <fullName evidence="1">Uncharacterized protein</fullName>
    </submittedName>
</protein>
<sequence length="62" mass="6967">MKLDRITPPLIRDIEGMDIQPPAQEVMPNGVSLDVINRGEQEVTRLDVIFGGGGWHQEQKLQ</sequence>
<feature type="non-terminal residue" evidence="1">
    <location>
        <position position="62"/>
    </location>
</feature>
<gene>
    <name evidence="1" type="ORF">EZS27_044186</name>
</gene>
<comment type="caution">
    <text evidence="1">The sequence shown here is derived from an EMBL/GenBank/DDBJ whole genome shotgun (WGS) entry which is preliminary data.</text>
</comment>
<proteinExistence type="predicted"/>
<evidence type="ECO:0000313" key="1">
    <source>
        <dbReference type="EMBL" id="KAA6304169.1"/>
    </source>
</evidence>
<name>A0A5J4P726_9ZZZZ</name>
<dbReference type="EMBL" id="SNRY01011729">
    <property type="protein sequence ID" value="KAA6304169.1"/>
    <property type="molecule type" value="Genomic_DNA"/>
</dbReference>
<accession>A0A5J4P726</accession>
<organism evidence="1">
    <name type="scientific">termite gut metagenome</name>
    <dbReference type="NCBI Taxonomy" id="433724"/>
    <lineage>
        <taxon>unclassified sequences</taxon>
        <taxon>metagenomes</taxon>
        <taxon>organismal metagenomes</taxon>
    </lineage>
</organism>
<reference evidence="1" key="1">
    <citation type="submission" date="2019-03" db="EMBL/GenBank/DDBJ databases">
        <title>Single cell metagenomics reveals metabolic interactions within the superorganism composed of flagellate Streblomastix strix and complex community of Bacteroidetes bacteria on its surface.</title>
        <authorList>
            <person name="Treitli S.C."/>
            <person name="Kolisko M."/>
            <person name="Husnik F."/>
            <person name="Keeling P."/>
            <person name="Hampl V."/>
        </authorList>
    </citation>
    <scope>NUCLEOTIDE SEQUENCE</scope>
    <source>
        <strain evidence="1">STM</strain>
    </source>
</reference>